<dbReference type="Pfam" id="PF19573">
    <property type="entry name" value="DUF6089"/>
    <property type="match status" value="1"/>
</dbReference>
<organism evidence="3 4">
    <name type="scientific">Pedobacter planticolens</name>
    <dbReference type="NCBI Taxonomy" id="2679964"/>
    <lineage>
        <taxon>Bacteria</taxon>
        <taxon>Pseudomonadati</taxon>
        <taxon>Bacteroidota</taxon>
        <taxon>Sphingobacteriia</taxon>
        <taxon>Sphingobacteriales</taxon>
        <taxon>Sphingobacteriaceae</taxon>
        <taxon>Pedobacter</taxon>
    </lineage>
</organism>
<dbReference type="InterPro" id="IPR011250">
    <property type="entry name" value="OMP/PagP_B-barrel"/>
</dbReference>
<evidence type="ECO:0000259" key="2">
    <source>
        <dbReference type="Pfam" id="PF19573"/>
    </source>
</evidence>
<keyword evidence="4" id="KW-1185">Reference proteome</keyword>
<feature type="domain" description="DUF6089" evidence="2">
    <location>
        <begin position="6"/>
        <end position="203"/>
    </location>
</feature>
<feature type="chain" id="PRO_5037687171" evidence="1">
    <location>
        <begin position="23"/>
        <end position="269"/>
    </location>
</feature>
<dbReference type="RefSeq" id="WP_182923827.1">
    <property type="nucleotide sequence ID" value="NZ_WNXD01000002.1"/>
</dbReference>
<gene>
    <name evidence="3" type="ORF">GM921_17040</name>
</gene>
<proteinExistence type="predicted"/>
<protein>
    <submittedName>
        <fullName evidence="3">Outer membrane beta-barrel protein</fullName>
    </submittedName>
</protein>
<evidence type="ECO:0000313" key="3">
    <source>
        <dbReference type="EMBL" id="MBB2147209.1"/>
    </source>
</evidence>
<dbReference type="EMBL" id="WNXD01000002">
    <property type="protein sequence ID" value="MBB2147209.1"/>
    <property type="molecule type" value="Genomic_DNA"/>
</dbReference>
<dbReference type="AlphaFoldDB" id="A0A923IXI6"/>
<sequence length="269" mass="29918">MRYIKAILIFVISLAFSSSVFAQRAEIGINAGGAGYLGDLNQNNPLKISGISAGAFARINFNPYLGLGLHYTYGEIKGDDLKSSNDQFKERALNFNTSIHEVSLLANLNFFDIYSPISKRKFTPYVFAGVGGFYFNPTATYDNTKYTLSDYATNAKKDGTPVTYKQYAISIPYGVGVKYKLTDYLTLFSEIGYRTTFTDFIDDVGDYYYLNTMPSSPSASRYFPPYNASTAAGVGVPGTQRGDLRKRDTYMFVSIGISYTFVSQKCFTF</sequence>
<evidence type="ECO:0000256" key="1">
    <source>
        <dbReference type="SAM" id="SignalP"/>
    </source>
</evidence>
<evidence type="ECO:0000313" key="4">
    <source>
        <dbReference type="Proteomes" id="UP000601055"/>
    </source>
</evidence>
<dbReference type="Gene3D" id="2.40.160.20">
    <property type="match status" value="1"/>
</dbReference>
<name>A0A923IXI6_9SPHI</name>
<keyword evidence="1" id="KW-0732">Signal</keyword>
<dbReference type="Proteomes" id="UP000601055">
    <property type="component" value="Unassembled WGS sequence"/>
</dbReference>
<feature type="signal peptide" evidence="1">
    <location>
        <begin position="1"/>
        <end position="22"/>
    </location>
</feature>
<reference evidence="3" key="1">
    <citation type="submission" date="2019-11" db="EMBL/GenBank/DDBJ databases">
        <title>Description of Pedobacter sp. LMG 31464T.</title>
        <authorList>
            <person name="Carlier A."/>
            <person name="Qi S."/>
            <person name="Vandamme P."/>
        </authorList>
    </citation>
    <scope>NUCLEOTIDE SEQUENCE</scope>
    <source>
        <strain evidence="3">LMG 31464</strain>
    </source>
</reference>
<dbReference type="InterPro" id="IPR045743">
    <property type="entry name" value="DUF6089"/>
</dbReference>
<dbReference type="SUPFAM" id="SSF56925">
    <property type="entry name" value="OMPA-like"/>
    <property type="match status" value="1"/>
</dbReference>
<accession>A0A923IXI6</accession>
<comment type="caution">
    <text evidence="3">The sequence shown here is derived from an EMBL/GenBank/DDBJ whole genome shotgun (WGS) entry which is preliminary data.</text>
</comment>